<keyword evidence="2" id="KW-0677">Repeat</keyword>
<dbReference type="InterPro" id="IPR050216">
    <property type="entry name" value="LRR_domain-containing"/>
</dbReference>
<evidence type="ECO:0000313" key="5">
    <source>
        <dbReference type="EMBL" id="KAB1214874.1"/>
    </source>
</evidence>
<name>A0A6A1VPT2_9ROSI</name>
<evidence type="ECO:0000259" key="4">
    <source>
        <dbReference type="Pfam" id="PF23286"/>
    </source>
</evidence>
<evidence type="ECO:0000313" key="6">
    <source>
        <dbReference type="Proteomes" id="UP000516437"/>
    </source>
</evidence>
<evidence type="ECO:0000256" key="3">
    <source>
        <dbReference type="ARBA" id="ARBA00022821"/>
    </source>
</evidence>
<reference evidence="5 6" key="1">
    <citation type="journal article" date="2019" name="Plant Biotechnol. J.">
        <title>The red bayberry genome and genetic basis of sex determination.</title>
        <authorList>
            <person name="Jia H.M."/>
            <person name="Jia H.J."/>
            <person name="Cai Q.L."/>
            <person name="Wang Y."/>
            <person name="Zhao H.B."/>
            <person name="Yang W.F."/>
            <person name="Wang G.Y."/>
            <person name="Li Y.H."/>
            <person name="Zhan D.L."/>
            <person name="Shen Y.T."/>
            <person name="Niu Q.F."/>
            <person name="Chang L."/>
            <person name="Qiu J."/>
            <person name="Zhao L."/>
            <person name="Xie H.B."/>
            <person name="Fu W.Y."/>
            <person name="Jin J."/>
            <person name="Li X.W."/>
            <person name="Jiao Y."/>
            <person name="Zhou C.C."/>
            <person name="Tu T."/>
            <person name="Chai C.Y."/>
            <person name="Gao J.L."/>
            <person name="Fan L.J."/>
            <person name="van de Weg E."/>
            <person name="Wang J.Y."/>
            <person name="Gao Z.S."/>
        </authorList>
    </citation>
    <scope>NUCLEOTIDE SEQUENCE [LARGE SCALE GENOMIC DNA]</scope>
    <source>
        <tissue evidence="5">Leaves</tissue>
    </source>
</reference>
<dbReference type="Gene3D" id="3.80.10.10">
    <property type="entry name" value="Ribonuclease Inhibitor"/>
    <property type="match status" value="3"/>
</dbReference>
<dbReference type="SUPFAM" id="SSF52058">
    <property type="entry name" value="L domain-like"/>
    <property type="match status" value="2"/>
</dbReference>
<keyword evidence="6" id="KW-1185">Reference proteome</keyword>
<comment type="caution">
    <text evidence="5">The sequence shown here is derived from an EMBL/GenBank/DDBJ whole genome shotgun (WGS) entry which is preliminary data.</text>
</comment>
<dbReference type="GO" id="GO:0005737">
    <property type="term" value="C:cytoplasm"/>
    <property type="evidence" value="ECO:0007669"/>
    <property type="project" value="TreeGrafter"/>
</dbReference>
<keyword evidence="3" id="KW-0611">Plant defense</keyword>
<keyword evidence="1" id="KW-0433">Leucine-rich repeat</keyword>
<proteinExistence type="predicted"/>
<sequence>MTIVQFYQCKFLTEVPDFSSIPNLEELTLQNCKGLVEVHDSVGFLDKLVFLSLQGCSNLTTLPRSLKLRSLKWLDLGGCSSLENFPEIKRKMERLRCIIIEHCGIKELPSSIGYLIGLHYLYLEGCKNLVDLPSCILQLRHLESLSIHCSEPPPAPVDSSILNDGCFSEMVLALEILKARNCVIPRSDFLMRLHCFSKLEELDLSGSDIVSLPTCIKRLVGLISLHLDYCKKLKEILELPQNIRKGSQNLLFMDFSHCKFLRTIPDLTRIPNLKELILSCCENLVEVHNSVGYLDKLVFWLLDGCSSLRKLPRRLKLRSLEWLNLEGCSRLQNFPEIERGMEHLHELHLNSTAIEELPSSIGYLIGLSHFVSRRLQKPCASPKEHFSVATSKGTLCRGLFKT</sequence>
<gene>
    <name evidence="5" type="ORF">CJ030_MR5G018736</name>
</gene>
<dbReference type="Pfam" id="PF23286">
    <property type="entry name" value="LRR_13"/>
    <property type="match status" value="2"/>
</dbReference>
<dbReference type="Proteomes" id="UP000516437">
    <property type="component" value="Chromosome 5"/>
</dbReference>
<dbReference type="AlphaFoldDB" id="A0A6A1VPT2"/>
<accession>A0A6A1VPT2</accession>
<dbReference type="InterPro" id="IPR032675">
    <property type="entry name" value="LRR_dom_sf"/>
</dbReference>
<protein>
    <submittedName>
        <fullName evidence="5">Protein SUPPRESSOR OF npr1-1, CONSTITUTIVE 1</fullName>
    </submittedName>
</protein>
<dbReference type="OrthoDB" id="1733683at2759"/>
<dbReference type="PANTHER" id="PTHR48051">
    <property type="match status" value="1"/>
</dbReference>
<evidence type="ECO:0000256" key="1">
    <source>
        <dbReference type="ARBA" id="ARBA00022614"/>
    </source>
</evidence>
<dbReference type="EMBL" id="RXIC02000023">
    <property type="protein sequence ID" value="KAB1214874.1"/>
    <property type="molecule type" value="Genomic_DNA"/>
</dbReference>
<organism evidence="5 6">
    <name type="scientific">Morella rubra</name>
    <name type="common">Chinese bayberry</name>
    <dbReference type="NCBI Taxonomy" id="262757"/>
    <lineage>
        <taxon>Eukaryota</taxon>
        <taxon>Viridiplantae</taxon>
        <taxon>Streptophyta</taxon>
        <taxon>Embryophyta</taxon>
        <taxon>Tracheophyta</taxon>
        <taxon>Spermatophyta</taxon>
        <taxon>Magnoliopsida</taxon>
        <taxon>eudicotyledons</taxon>
        <taxon>Gunneridae</taxon>
        <taxon>Pentapetalae</taxon>
        <taxon>rosids</taxon>
        <taxon>fabids</taxon>
        <taxon>Fagales</taxon>
        <taxon>Myricaceae</taxon>
        <taxon>Morella</taxon>
    </lineage>
</organism>
<feature type="domain" description="Disease resistance protein RPS4B/Roq1-like leucine-rich repeats" evidence="4">
    <location>
        <begin position="68"/>
        <end position="267"/>
    </location>
</feature>
<dbReference type="PANTHER" id="PTHR48051:SF1">
    <property type="entry name" value="RAS SUPPRESSOR PROTEIN 1"/>
    <property type="match status" value="1"/>
</dbReference>
<evidence type="ECO:0000256" key="2">
    <source>
        <dbReference type="ARBA" id="ARBA00022737"/>
    </source>
</evidence>
<feature type="domain" description="Disease resistance protein RPS4B/Roq1-like leucine-rich repeats" evidence="4">
    <location>
        <begin position="317"/>
        <end position="368"/>
    </location>
</feature>
<dbReference type="InterPro" id="IPR058546">
    <property type="entry name" value="RPS4B/Roq1-like_LRR"/>
</dbReference>